<comment type="caution">
    <text evidence="10">The sequence shown here is derived from an EMBL/GenBank/DDBJ whole genome shotgun (WGS) entry which is preliminary data.</text>
</comment>
<dbReference type="PROSITE" id="PS50972">
    <property type="entry name" value="PTERIN_BINDING"/>
    <property type="match status" value="1"/>
</dbReference>
<name>A0A0C1IHR5_9BACT</name>
<gene>
    <name evidence="10" type="ORF">OI18_15410</name>
</gene>
<dbReference type="CDD" id="cd00739">
    <property type="entry name" value="DHPS"/>
    <property type="match status" value="1"/>
</dbReference>
<keyword evidence="6" id="KW-0479">Metal-binding</keyword>
<dbReference type="InterPro" id="IPR000489">
    <property type="entry name" value="Pterin-binding_dom"/>
</dbReference>
<dbReference type="PANTHER" id="PTHR20941:SF1">
    <property type="entry name" value="FOLIC ACID SYNTHESIS PROTEIN FOL1"/>
    <property type="match status" value="1"/>
</dbReference>
<dbReference type="RefSeq" id="WP_039141374.1">
    <property type="nucleotide sequence ID" value="NZ_JSVC01000017.1"/>
</dbReference>
<dbReference type="GO" id="GO:0004156">
    <property type="term" value="F:dihydropteroate synthase activity"/>
    <property type="evidence" value="ECO:0007669"/>
    <property type="project" value="UniProtKB-EC"/>
</dbReference>
<dbReference type="SUPFAM" id="SSF51717">
    <property type="entry name" value="Dihydropteroate synthetase-like"/>
    <property type="match status" value="1"/>
</dbReference>
<dbReference type="Gene3D" id="3.20.20.20">
    <property type="entry name" value="Dihydropteroate synthase-like"/>
    <property type="match status" value="1"/>
</dbReference>
<dbReference type="InterPro" id="IPR045031">
    <property type="entry name" value="DHP_synth-like"/>
</dbReference>
<evidence type="ECO:0000256" key="3">
    <source>
        <dbReference type="ARBA" id="ARBA00004763"/>
    </source>
</evidence>
<dbReference type="OrthoDB" id="9811744at2"/>
<dbReference type="GO" id="GO:0046654">
    <property type="term" value="P:tetrahydrofolate biosynthetic process"/>
    <property type="evidence" value="ECO:0007669"/>
    <property type="project" value="TreeGrafter"/>
</dbReference>
<dbReference type="Proteomes" id="UP000031408">
    <property type="component" value="Unassembled WGS sequence"/>
</dbReference>
<evidence type="ECO:0000256" key="6">
    <source>
        <dbReference type="ARBA" id="ARBA00022723"/>
    </source>
</evidence>
<dbReference type="GO" id="GO:0046656">
    <property type="term" value="P:folic acid biosynthetic process"/>
    <property type="evidence" value="ECO:0007669"/>
    <property type="project" value="UniProtKB-KW"/>
</dbReference>
<reference evidence="10 11" key="1">
    <citation type="submission" date="2014-11" db="EMBL/GenBank/DDBJ databases">
        <title>Genome sequence of Flavihumibacter solisilvae 3-3.</title>
        <authorList>
            <person name="Zhou G."/>
            <person name="Li M."/>
            <person name="Wang G."/>
        </authorList>
    </citation>
    <scope>NUCLEOTIDE SEQUENCE [LARGE SCALE GENOMIC DNA]</scope>
    <source>
        <strain evidence="10 11">3-3</strain>
    </source>
</reference>
<evidence type="ECO:0000256" key="4">
    <source>
        <dbReference type="ARBA" id="ARBA00012458"/>
    </source>
</evidence>
<evidence type="ECO:0000256" key="8">
    <source>
        <dbReference type="ARBA" id="ARBA00022909"/>
    </source>
</evidence>
<dbReference type="InterPro" id="IPR006390">
    <property type="entry name" value="DHP_synth_dom"/>
</dbReference>
<proteinExistence type="predicted"/>
<dbReference type="Pfam" id="PF00809">
    <property type="entry name" value="Pterin_bind"/>
    <property type="match status" value="1"/>
</dbReference>
<sequence length="274" mass="29944">MFTLNCKGRLLSLAQPVVMGIINITPDSFYSSSRHQDENDVILKAGQMLDAGATILDIGAQSTRPGSDYLDADAEWSRLSTILPALHGHFPQAIISIDTFHHQVALNAVHEGASIVNDISGGWLDDKMIATVALLGVPFVCMHMKGTPQTMHTMTTYNDIMTELAEYFKERLDTCNKAGIRDVIIDPGIGFAKTIDQNFEVLKQLELLKLLDTPVLLGVSRKSMITKTLGRQSADALIGTTVLNTVGLMHGAHILRVHDVQEAADTIKLLDKLK</sequence>
<evidence type="ECO:0000313" key="11">
    <source>
        <dbReference type="Proteomes" id="UP000031408"/>
    </source>
</evidence>
<evidence type="ECO:0000259" key="9">
    <source>
        <dbReference type="PROSITE" id="PS50972"/>
    </source>
</evidence>
<evidence type="ECO:0000256" key="5">
    <source>
        <dbReference type="ARBA" id="ARBA00022679"/>
    </source>
</evidence>
<dbReference type="EC" id="2.5.1.15" evidence="4"/>
<dbReference type="InterPro" id="IPR011005">
    <property type="entry name" value="Dihydropteroate_synth-like_sf"/>
</dbReference>
<evidence type="ECO:0000256" key="7">
    <source>
        <dbReference type="ARBA" id="ARBA00022842"/>
    </source>
</evidence>
<comment type="cofactor">
    <cofactor evidence="2">
        <name>Mg(2+)</name>
        <dbReference type="ChEBI" id="CHEBI:18420"/>
    </cofactor>
</comment>
<keyword evidence="8" id="KW-0289">Folate biosynthesis</keyword>
<dbReference type="EMBL" id="JSVC01000017">
    <property type="protein sequence ID" value="KIC93755.1"/>
    <property type="molecule type" value="Genomic_DNA"/>
</dbReference>
<feature type="domain" description="Pterin-binding" evidence="9">
    <location>
        <begin position="16"/>
        <end position="268"/>
    </location>
</feature>
<dbReference type="GO" id="GO:0005829">
    <property type="term" value="C:cytosol"/>
    <property type="evidence" value="ECO:0007669"/>
    <property type="project" value="TreeGrafter"/>
</dbReference>
<comment type="pathway">
    <text evidence="3">Cofactor biosynthesis; tetrahydrofolate biosynthesis; 7,8-dihydrofolate from 2-amino-4-hydroxy-6-hydroxymethyl-7,8-dihydropteridine diphosphate and 4-aminobenzoate: step 1/2.</text>
</comment>
<dbReference type="NCBIfam" id="TIGR01496">
    <property type="entry name" value="DHPS"/>
    <property type="match status" value="1"/>
</dbReference>
<organism evidence="10 11">
    <name type="scientific">Flavihumibacter solisilvae</name>
    <dbReference type="NCBI Taxonomy" id="1349421"/>
    <lineage>
        <taxon>Bacteria</taxon>
        <taxon>Pseudomonadati</taxon>
        <taxon>Bacteroidota</taxon>
        <taxon>Chitinophagia</taxon>
        <taxon>Chitinophagales</taxon>
        <taxon>Chitinophagaceae</taxon>
        <taxon>Flavihumibacter</taxon>
    </lineage>
</organism>
<dbReference type="STRING" id="1349421.OI18_15410"/>
<keyword evidence="11" id="KW-1185">Reference proteome</keyword>
<protein>
    <recommendedName>
        <fullName evidence="4">dihydropteroate synthase</fullName>
        <ecNumber evidence="4">2.5.1.15</ecNumber>
    </recommendedName>
</protein>
<dbReference type="PROSITE" id="PS00793">
    <property type="entry name" value="DHPS_2"/>
    <property type="match status" value="1"/>
</dbReference>
<dbReference type="PANTHER" id="PTHR20941">
    <property type="entry name" value="FOLATE SYNTHESIS PROTEINS"/>
    <property type="match status" value="1"/>
</dbReference>
<evidence type="ECO:0000256" key="2">
    <source>
        <dbReference type="ARBA" id="ARBA00001946"/>
    </source>
</evidence>
<evidence type="ECO:0000256" key="1">
    <source>
        <dbReference type="ARBA" id="ARBA00000012"/>
    </source>
</evidence>
<comment type="catalytic activity">
    <reaction evidence="1">
        <text>(7,8-dihydropterin-6-yl)methyl diphosphate + 4-aminobenzoate = 7,8-dihydropteroate + diphosphate</text>
        <dbReference type="Rhea" id="RHEA:19949"/>
        <dbReference type="ChEBI" id="CHEBI:17836"/>
        <dbReference type="ChEBI" id="CHEBI:17839"/>
        <dbReference type="ChEBI" id="CHEBI:33019"/>
        <dbReference type="ChEBI" id="CHEBI:72950"/>
        <dbReference type="EC" id="2.5.1.15"/>
    </reaction>
</comment>
<keyword evidence="5" id="KW-0808">Transferase</keyword>
<accession>A0A0C1IHR5</accession>
<dbReference type="AlphaFoldDB" id="A0A0C1IHR5"/>
<dbReference type="GO" id="GO:0046872">
    <property type="term" value="F:metal ion binding"/>
    <property type="evidence" value="ECO:0007669"/>
    <property type="project" value="UniProtKB-KW"/>
</dbReference>
<keyword evidence="7" id="KW-0460">Magnesium</keyword>
<evidence type="ECO:0000313" key="10">
    <source>
        <dbReference type="EMBL" id="KIC93755.1"/>
    </source>
</evidence>